<dbReference type="KEGG" id="spib:G8759_31235"/>
<gene>
    <name evidence="1" type="ORF">G8759_31235</name>
</gene>
<proteinExistence type="predicted"/>
<keyword evidence="2" id="KW-1185">Reference proteome</keyword>
<name>A0A6G9AWS2_9BACT</name>
<protein>
    <submittedName>
        <fullName evidence="1">Uncharacterized protein</fullName>
    </submittedName>
</protein>
<organism evidence="1 2">
    <name type="scientific">Spirosoma aureum</name>
    <dbReference type="NCBI Taxonomy" id="2692134"/>
    <lineage>
        <taxon>Bacteria</taxon>
        <taxon>Pseudomonadati</taxon>
        <taxon>Bacteroidota</taxon>
        <taxon>Cytophagia</taxon>
        <taxon>Cytophagales</taxon>
        <taxon>Cytophagaceae</taxon>
        <taxon>Spirosoma</taxon>
    </lineage>
</organism>
<dbReference type="RefSeq" id="WP_167217027.1">
    <property type="nucleotide sequence ID" value="NZ_CP050063.1"/>
</dbReference>
<dbReference type="EMBL" id="CP050063">
    <property type="protein sequence ID" value="QIP16798.1"/>
    <property type="molecule type" value="Genomic_DNA"/>
</dbReference>
<reference evidence="1 2" key="1">
    <citation type="submission" date="2020-03" db="EMBL/GenBank/DDBJ databases">
        <authorList>
            <person name="Kim M.K."/>
        </authorList>
    </citation>
    <scope>NUCLEOTIDE SEQUENCE [LARGE SCALE GENOMIC DNA]</scope>
    <source>
        <strain evidence="1 2">BT328</strain>
    </source>
</reference>
<dbReference type="AlphaFoldDB" id="A0A6G9AWS2"/>
<evidence type="ECO:0000313" key="2">
    <source>
        <dbReference type="Proteomes" id="UP000501802"/>
    </source>
</evidence>
<evidence type="ECO:0000313" key="1">
    <source>
        <dbReference type="EMBL" id="QIP16798.1"/>
    </source>
</evidence>
<accession>A0A6G9AWS2</accession>
<sequence length="130" mass="14375">MQATTVQDPLADKRADLVFKIMAAVGFMLDALDALDHATPGGKQQVFRAGLKNAAQKFKLQLETAEAHIAGHNYHDREQAMDQMAESYQVMDNLLTIMLQASLKLTPAAMELMNNEMIGVATKWGIKLEE</sequence>
<dbReference type="Proteomes" id="UP000501802">
    <property type="component" value="Chromosome"/>
</dbReference>